<dbReference type="EMBL" id="CP063212">
    <property type="protein sequence ID" value="QOR47943.1"/>
    <property type="molecule type" value="Genomic_DNA"/>
</dbReference>
<name>A0A7M1R1B2_9ACTO</name>
<dbReference type="Proteomes" id="UP000594961">
    <property type="component" value="Chromosome"/>
</dbReference>
<dbReference type="Gene3D" id="3.40.50.1110">
    <property type="entry name" value="SGNH hydrolase"/>
    <property type="match status" value="1"/>
</dbReference>
<sequence length="153" mass="17433">MKAHPNSNLVVNYVDNTAAVFEGHEPYPHFSTVNDKRWINEFTETGGHHMKDGYTEAEASLDLNEWYHPNRRGHYEIALNIANKFGEWSRKTKGTKNEFHVPAKRVLANPNVYAEHLKKSVENAKAAMKGEDDLRGEWTDVDALVCAPERTTP</sequence>
<dbReference type="InterPro" id="IPR036514">
    <property type="entry name" value="SGNH_hydro_sf"/>
</dbReference>
<dbReference type="RefSeq" id="WP_197553757.1">
    <property type="nucleotide sequence ID" value="NZ_CP063212.1"/>
</dbReference>
<protein>
    <submittedName>
        <fullName evidence="1">Uncharacterized protein</fullName>
    </submittedName>
</protein>
<evidence type="ECO:0000313" key="1">
    <source>
        <dbReference type="EMBL" id="QOR47943.1"/>
    </source>
</evidence>
<gene>
    <name evidence="1" type="ORF">INS90_01150</name>
</gene>
<dbReference type="AlphaFoldDB" id="A0A7M1R1B2"/>
<organism evidence="1 2">
    <name type="scientific">Trueperella pecoris</name>
    <dbReference type="NCBI Taxonomy" id="2733571"/>
    <lineage>
        <taxon>Bacteria</taxon>
        <taxon>Bacillati</taxon>
        <taxon>Actinomycetota</taxon>
        <taxon>Actinomycetes</taxon>
        <taxon>Actinomycetales</taxon>
        <taxon>Actinomycetaceae</taxon>
        <taxon>Trueperella</taxon>
    </lineage>
</organism>
<accession>A0A7M1R1B2</accession>
<evidence type="ECO:0000313" key="2">
    <source>
        <dbReference type="Proteomes" id="UP000594961"/>
    </source>
</evidence>
<reference evidence="1 2" key="1">
    <citation type="submission" date="2020-10" db="EMBL/GenBank/DDBJ databases">
        <title>Trueperella pecoris sp. nov. isolated from bovine and porcine specimens.</title>
        <authorList>
            <person name="Schoenecker L."/>
            <person name="Schnydrig P."/>
            <person name="Brodard I."/>
            <person name="Thomann A."/>
            <person name="Hemphill A."/>
            <person name="Rodriguez-Campos S."/>
            <person name="Perreten V."/>
            <person name="Jores J."/>
            <person name="Kittl S."/>
        </authorList>
    </citation>
    <scope>NUCLEOTIDE SEQUENCE [LARGE SCALE GENOMIC DNA]</scope>
    <source>
        <strain evidence="1 2">19OD0592</strain>
    </source>
</reference>
<proteinExistence type="predicted"/>